<dbReference type="PANTHER" id="PTHR34847">
    <property type="entry name" value="NODULATION PROTEIN U"/>
    <property type="match status" value="1"/>
</dbReference>
<feature type="domain" description="Carbamoyltransferase C-terminal" evidence="3">
    <location>
        <begin position="410"/>
        <end position="585"/>
    </location>
</feature>
<evidence type="ECO:0000313" key="5">
    <source>
        <dbReference type="Proteomes" id="UP001597296"/>
    </source>
</evidence>
<feature type="domain" description="Carbamoyltransferase" evidence="2">
    <location>
        <begin position="2"/>
        <end position="355"/>
    </location>
</feature>
<evidence type="ECO:0000313" key="4">
    <source>
        <dbReference type="EMBL" id="MFD2234169.1"/>
    </source>
</evidence>
<evidence type="ECO:0000256" key="1">
    <source>
        <dbReference type="ARBA" id="ARBA00006129"/>
    </source>
</evidence>
<accession>A0ABW5CA47</accession>
<dbReference type="InterPro" id="IPR003696">
    <property type="entry name" value="Carbtransf_dom"/>
</dbReference>
<dbReference type="InterPro" id="IPR031730">
    <property type="entry name" value="Carbam_trans_C"/>
</dbReference>
<dbReference type="EMBL" id="JBHUIY010000017">
    <property type="protein sequence ID" value="MFD2234169.1"/>
    <property type="molecule type" value="Genomic_DNA"/>
</dbReference>
<dbReference type="SUPFAM" id="SSF53067">
    <property type="entry name" value="Actin-like ATPase domain"/>
    <property type="match status" value="1"/>
</dbReference>
<dbReference type="Proteomes" id="UP001597296">
    <property type="component" value="Unassembled WGS sequence"/>
</dbReference>
<reference evidence="5" key="1">
    <citation type="journal article" date="2019" name="Int. J. Syst. Evol. Microbiol.">
        <title>The Global Catalogue of Microorganisms (GCM) 10K type strain sequencing project: providing services to taxonomists for standard genome sequencing and annotation.</title>
        <authorList>
            <consortium name="The Broad Institute Genomics Platform"/>
            <consortium name="The Broad Institute Genome Sequencing Center for Infectious Disease"/>
            <person name="Wu L."/>
            <person name="Ma J."/>
        </authorList>
    </citation>
    <scope>NUCLEOTIDE SEQUENCE [LARGE SCALE GENOMIC DNA]</scope>
    <source>
        <strain evidence="5">KCTC 15012</strain>
    </source>
</reference>
<dbReference type="InterPro" id="IPR051338">
    <property type="entry name" value="NodU/CmcH_Carbamoyltrnsfr"/>
</dbReference>
<comment type="similarity">
    <text evidence="1">Belongs to the NodU/CmcH family.</text>
</comment>
<evidence type="ECO:0000259" key="2">
    <source>
        <dbReference type="Pfam" id="PF02543"/>
    </source>
</evidence>
<organism evidence="4 5">
    <name type="scientific">Phaeospirillum tilakii</name>
    <dbReference type="NCBI Taxonomy" id="741673"/>
    <lineage>
        <taxon>Bacteria</taxon>
        <taxon>Pseudomonadati</taxon>
        <taxon>Pseudomonadota</taxon>
        <taxon>Alphaproteobacteria</taxon>
        <taxon>Rhodospirillales</taxon>
        <taxon>Rhodospirillaceae</taxon>
        <taxon>Phaeospirillum</taxon>
    </lineage>
</organism>
<dbReference type="InterPro" id="IPR043129">
    <property type="entry name" value="ATPase_NBD"/>
</dbReference>
<dbReference type="Gene3D" id="3.30.420.40">
    <property type="match status" value="2"/>
</dbReference>
<dbReference type="Pfam" id="PF16861">
    <property type="entry name" value="Carbam_trans_C"/>
    <property type="match status" value="1"/>
</dbReference>
<gene>
    <name evidence="4" type="ORF">ACFSNB_10150</name>
</gene>
<sequence>MKILGLSFDYHDAAAALLIDDVIVAAAEEERFSRNKHDASYPAKAIAFCLEQGGIAASELDAVVFYEKPLLKFERLLANAARAFPRSLPFLKGAVESWFRQGKFDVRPRITADLGIDPGKIHLISHHMSHAAASFFSSPFEQATVVTLDGVGEFDTATISLADRSGLRVLHRYTYPHSIGLLYSAITAFLGFEVNEGEYKVMGMAGFGQPTSVDKIRRLIQHGQGRFKIDLSYFNFFNPTDSFASPKLYELLGEPRAPESPFDIGDRSQPAEPGSVQALSRHYADIAASLQQVVEEVILDVAGDAIRRTGVKNLVLGGGVSLNSMANGRILRELRVPLYIHPAAGDAGGALGAALYHRVVERGLSRPKPLTSAYLGKAYGDDAIRKALKQAAVSSVTEIGDEAAFFARVAALLQEGKVVGWHQGRFEWGPRALGARSILANPCLPTMQRTINEKIKFREPFRPFAPAILSEKATDYFEMEPPRDSSQPENFMLAVHRVRPDKRAVIPAVTHADGTARVQLLFPQSGSRFRRLVEEFDRLTGVPVLLNTSFNRRGEPIVSSPEDALQTFLWSGLDVLVMSNFIIGKE</sequence>
<name>A0ABW5CA47_9PROT</name>
<proteinExistence type="inferred from homology"/>
<dbReference type="RefSeq" id="WP_377316118.1">
    <property type="nucleotide sequence ID" value="NZ_JBHUIY010000017.1"/>
</dbReference>
<evidence type="ECO:0000259" key="3">
    <source>
        <dbReference type="Pfam" id="PF16861"/>
    </source>
</evidence>
<comment type="caution">
    <text evidence="4">The sequence shown here is derived from an EMBL/GenBank/DDBJ whole genome shotgun (WGS) entry which is preliminary data.</text>
</comment>
<keyword evidence="5" id="KW-1185">Reference proteome</keyword>
<protein>
    <submittedName>
        <fullName evidence="4">Carbamoyltransferase</fullName>
    </submittedName>
</protein>
<dbReference type="PANTHER" id="PTHR34847:SF1">
    <property type="entry name" value="NODULATION PROTEIN U"/>
    <property type="match status" value="1"/>
</dbReference>
<dbReference type="Gene3D" id="3.90.870.20">
    <property type="entry name" value="Carbamoyltransferase, C-terminal domain"/>
    <property type="match status" value="1"/>
</dbReference>
<dbReference type="Pfam" id="PF02543">
    <property type="entry name" value="Carbam_trans_N"/>
    <property type="match status" value="1"/>
</dbReference>
<dbReference type="CDD" id="cd24098">
    <property type="entry name" value="ASKHA_NBD_TobZ_N"/>
    <property type="match status" value="1"/>
</dbReference>
<dbReference type="InterPro" id="IPR038152">
    <property type="entry name" value="Carbam_trans_C_sf"/>
</dbReference>